<dbReference type="AlphaFoldDB" id="A0A2U8I413"/>
<sequence>MLNYSMISSRLPVILQVFEQFPLSLTGFNGIQDILLPTLPGTYQTQRFFVCDNGSKGAC</sequence>
<gene>
    <name evidence="1" type="ORF">CCS41_04370</name>
</gene>
<organism evidence="1 2">
    <name type="scientific">Candidatus Fukatsuia symbiotica</name>
    <dbReference type="NCBI Taxonomy" id="1878942"/>
    <lineage>
        <taxon>Bacteria</taxon>
        <taxon>Pseudomonadati</taxon>
        <taxon>Pseudomonadota</taxon>
        <taxon>Gammaproteobacteria</taxon>
        <taxon>Enterobacterales</taxon>
        <taxon>Yersiniaceae</taxon>
        <taxon>Candidatus Fukatsuia</taxon>
    </lineage>
</organism>
<keyword evidence="2" id="KW-1185">Reference proteome</keyword>
<protein>
    <submittedName>
        <fullName evidence="1">Uncharacterized protein</fullName>
    </submittedName>
</protein>
<dbReference type="KEGG" id="fsm:CCS41_04370"/>
<accession>A0A2U8I413</accession>
<proteinExistence type="predicted"/>
<evidence type="ECO:0000313" key="1">
    <source>
        <dbReference type="EMBL" id="AWK13880.1"/>
    </source>
</evidence>
<reference evidence="1 2" key="1">
    <citation type="submission" date="2017-05" db="EMBL/GenBank/DDBJ databases">
        <title>Genome sequence of Candidatus Fukatsuia symbiotica and Candidatus Hamiltonella defensa from Acyrthosiphon pisum strain 5D.</title>
        <authorList>
            <person name="Patel V.A."/>
            <person name="Chevignon G."/>
            <person name="Russell J.A."/>
            <person name="Oliver K.M."/>
        </authorList>
    </citation>
    <scope>NUCLEOTIDE SEQUENCE [LARGE SCALE GENOMIC DNA]</scope>
    <source>
        <strain evidence="1 2">5D</strain>
    </source>
</reference>
<name>A0A2U8I413_9GAMM</name>
<evidence type="ECO:0000313" key="2">
    <source>
        <dbReference type="Proteomes" id="UP000261875"/>
    </source>
</evidence>
<dbReference type="Proteomes" id="UP000261875">
    <property type="component" value="Chromosome"/>
</dbReference>
<dbReference type="EMBL" id="CP021659">
    <property type="protein sequence ID" value="AWK13880.1"/>
    <property type="molecule type" value="Genomic_DNA"/>
</dbReference>